<protein>
    <recommendedName>
        <fullName evidence="4">Peptidase S1 family protein</fullName>
    </recommendedName>
</protein>
<evidence type="ECO:0000256" key="1">
    <source>
        <dbReference type="SAM" id="SignalP"/>
    </source>
</evidence>
<evidence type="ECO:0000313" key="3">
    <source>
        <dbReference type="Proteomes" id="UP000004816"/>
    </source>
</evidence>
<dbReference type="STRING" id="679197.HMPREF9336_02320"/>
<dbReference type="EMBL" id="ACZI02000002">
    <property type="protein sequence ID" value="EFV12833.1"/>
    <property type="molecule type" value="Genomic_DNA"/>
</dbReference>
<organism evidence="2 3">
    <name type="scientific">Segniliparus rugosus (strain ATCC BAA-974 / DSM 45345 / CCUG 50838 / CIP 108380 / JCM 13579 / CDC 945)</name>
    <dbReference type="NCBI Taxonomy" id="679197"/>
    <lineage>
        <taxon>Bacteria</taxon>
        <taxon>Bacillati</taxon>
        <taxon>Actinomycetota</taxon>
        <taxon>Actinomycetes</taxon>
        <taxon>Mycobacteriales</taxon>
        <taxon>Segniliparaceae</taxon>
        <taxon>Segniliparus</taxon>
    </lineage>
</organism>
<gene>
    <name evidence="2" type="ORF">HMPREF9336_02320</name>
</gene>
<feature type="signal peptide" evidence="1">
    <location>
        <begin position="1"/>
        <end position="26"/>
    </location>
</feature>
<accession>E5XS48</accession>
<dbReference type="InterPro" id="IPR043504">
    <property type="entry name" value="Peptidase_S1_PA_chymotrypsin"/>
</dbReference>
<dbReference type="eggNOG" id="COG5640">
    <property type="taxonomic scope" value="Bacteria"/>
</dbReference>
<dbReference type="SUPFAM" id="SSF50494">
    <property type="entry name" value="Trypsin-like serine proteases"/>
    <property type="match status" value="1"/>
</dbReference>
<dbReference type="AlphaFoldDB" id="E5XS48"/>
<keyword evidence="3" id="KW-1185">Reference proteome</keyword>
<feature type="chain" id="PRO_5039579100" description="Peptidase S1 family protein" evidence="1">
    <location>
        <begin position="27"/>
        <end position="221"/>
    </location>
</feature>
<keyword evidence="1" id="KW-0732">Signal</keyword>
<sequence>MLKRSIGVLAAALASALCAVSTAAVATADDRVPLGAGSPIIVVGQEKLACTLTAIGHDVNDDIVGLTAGHCGDVGDSVVSEVDQDAGSLGRLEKKRSNPDIGVIKFNPSRVIPTARTGKLVITGLSRDLPRPGTMACKLGRTTGWTCGQMTPTNRMSHTAKICIAKGDSGAPVVIGSTLVGMVNVYYFDTPCAGPEGGTNIGAVLDAIGPGVGEGFELQPA</sequence>
<dbReference type="RefSeq" id="WP_007470559.1">
    <property type="nucleotide sequence ID" value="NZ_KI391953.1"/>
</dbReference>
<dbReference type="InterPro" id="IPR009003">
    <property type="entry name" value="Peptidase_S1_PA"/>
</dbReference>
<proteinExistence type="predicted"/>
<evidence type="ECO:0000313" key="2">
    <source>
        <dbReference type="EMBL" id="EFV12833.1"/>
    </source>
</evidence>
<dbReference type="Gene3D" id="2.40.10.10">
    <property type="entry name" value="Trypsin-like serine proteases"/>
    <property type="match status" value="2"/>
</dbReference>
<dbReference type="HOGENOM" id="CLU_083259_1_0_11"/>
<dbReference type="Proteomes" id="UP000004816">
    <property type="component" value="Unassembled WGS sequence"/>
</dbReference>
<reference evidence="2 3" key="1">
    <citation type="journal article" date="2011" name="Stand. Genomic Sci.">
        <title>High quality draft genome sequence of Segniliparus rugosus CDC 945(T)= (ATCC BAA-974(T)).</title>
        <authorList>
            <person name="Earl A.M."/>
            <person name="Desjardins C.A."/>
            <person name="Fitzgerald M.G."/>
            <person name="Arachchi H.M."/>
            <person name="Zeng Q."/>
            <person name="Mehta T."/>
            <person name="Griggs A."/>
            <person name="Birren B.W."/>
            <person name="Toney N.C."/>
            <person name="Carr J."/>
            <person name="Posey J."/>
            <person name="Butler W.R."/>
        </authorList>
    </citation>
    <scope>NUCLEOTIDE SEQUENCE [LARGE SCALE GENOMIC DNA]</scope>
    <source>
        <strain evidence="3">ATCC BAA-974 / DSM 45345 / CCUG 50838 / CIP 108380 / JCM 13579 / CDC 945</strain>
    </source>
</reference>
<name>E5XS48_SEGRC</name>
<evidence type="ECO:0008006" key="4">
    <source>
        <dbReference type="Google" id="ProtNLM"/>
    </source>
</evidence>
<comment type="caution">
    <text evidence="2">The sequence shown here is derived from an EMBL/GenBank/DDBJ whole genome shotgun (WGS) entry which is preliminary data.</text>
</comment>